<organism evidence="1 2">
    <name type="scientific">Xylocopilactobacillus apicola</name>
    <dbReference type="NCBI Taxonomy" id="2932184"/>
    <lineage>
        <taxon>Bacteria</taxon>
        <taxon>Bacillati</taxon>
        <taxon>Bacillota</taxon>
        <taxon>Bacilli</taxon>
        <taxon>Lactobacillales</taxon>
        <taxon>Lactobacillaceae</taxon>
        <taxon>Xylocopilactobacillus</taxon>
    </lineage>
</organism>
<dbReference type="InterPro" id="IPR023214">
    <property type="entry name" value="HAD_sf"/>
</dbReference>
<dbReference type="PANTHER" id="PTHR10000">
    <property type="entry name" value="PHOSPHOSERINE PHOSPHATASE"/>
    <property type="match status" value="1"/>
</dbReference>
<dbReference type="GO" id="GO:0016791">
    <property type="term" value="F:phosphatase activity"/>
    <property type="evidence" value="ECO:0007669"/>
    <property type="project" value="TreeGrafter"/>
</dbReference>
<dbReference type="SFLD" id="SFLDG01140">
    <property type="entry name" value="C2.B:_Phosphomannomutase_and_P"/>
    <property type="match status" value="1"/>
</dbReference>
<dbReference type="SUPFAM" id="SSF56784">
    <property type="entry name" value="HAD-like"/>
    <property type="match status" value="1"/>
</dbReference>
<proteinExistence type="predicted"/>
<sequence length="257" mass="29211">MSEYKALIFFDVDGTLLSSKSTLVEEVRSAIIKLKDNGYLPALCTGRSVFEVKNIMEKCHIKSIVSMNGQYLEYEGQIIQNNFIEKDICEQAVDYSLKRDDVVCFYNYKQICVSKDQYLSRHFYEHKGQPFPEVNLNFYEANPVNQLLILSHHTDDNYIKNMPNLELFITSDHTIDAVSKGNSKGQGIINFIEKSGLQGIPTYAFGDGYNDISMFKAVNYSVAMGNGKDEIKKMVDLVTDTNDNLGIVKSLTDFHFI</sequence>
<dbReference type="KEGG" id="xap:XA3_14150"/>
<dbReference type="NCBIfam" id="TIGR01484">
    <property type="entry name" value="HAD-SF-IIB"/>
    <property type="match status" value="1"/>
</dbReference>
<dbReference type="NCBIfam" id="TIGR00099">
    <property type="entry name" value="Cof-subfamily"/>
    <property type="match status" value="1"/>
</dbReference>
<dbReference type="InterPro" id="IPR006379">
    <property type="entry name" value="HAD-SF_hydro_IIB"/>
</dbReference>
<dbReference type="InterPro" id="IPR000150">
    <property type="entry name" value="Cof"/>
</dbReference>
<gene>
    <name evidence="1" type="ORF">XA3_14150</name>
</gene>
<dbReference type="Gene3D" id="3.40.50.1000">
    <property type="entry name" value="HAD superfamily/HAD-like"/>
    <property type="match status" value="1"/>
</dbReference>
<dbReference type="EMBL" id="AP026802">
    <property type="protein sequence ID" value="BDR58974.1"/>
    <property type="molecule type" value="Genomic_DNA"/>
</dbReference>
<reference evidence="1 2" key="1">
    <citation type="journal article" date="2023" name="Microbiol. Spectr.">
        <title>Symbiosis of Carpenter Bees with Uncharacterized Lactic Acid Bacteria Showing NAD Auxotrophy.</title>
        <authorList>
            <person name="Kawasaki S."/>
            <person name="Ozawa K."/>
            <person name="Mori T."/>
            <person name="Yamamoto A."/>
            <person name="Ito M."/>
            <person name="Ohkuma M."/>
            <person name="Sakamoto M."/>
            <person name="Matsutani M."/>
        </authorList>
    </citation>
    <scope>NUCLEOTIDE SEQUENCE [LARGE SCALE GENOMIC DNA]</scope>
    <source>
        <strain evidence="1 2">XA3</strain>
    </source>
</reference>
<protein>
    <submittedName>
        <fullName evidence="1">Haloacid dehalogenase</fullName>
    </submittedName>
</protein>
<keyword evidence="2" id="KW-1185">Reference proteome</keyword>
<dbReference type="PROSITE" id="PS01229">
    <property type="entry name" value="COF_2"/>
    <property type="match status" value="1"/>
</dbReference>
<dbReference type="RefSeq" id="WP_317634793.1">
    <property type="nucleotide sequence ID" value="NZ_AP026802.1"/>
</dbReference>
<evidence type="ECO:0000313" key="2">
    <source>
        <dbReference type="Proteomes" id="UP001321861"/>
    </source>
</evidence>
<dbReference type="AlphaFoldDB" id="A0AAU9D5B8"/>
<dbReference type="PANTHER" id="PTHR10000:SF25">
    <property type="entry name" value="PHOSPHATASE YKRA-RELATED"/>
    <property type="match status" value="1"/>
</dbReference>
<dbReference type="InterPro" id="IPR036412">
    <property type="entry name" value="HAD-like_sf"/>
</dbReference>
<dbReference type="PROSITE" id="PS01228">
    <property type="entry name" value="COF_1"/>
    <property type="match status" value="1"/>
</dbReference>
<name>A0AAU9D5B8_9LACO</name>
<dbReference type="SFLD" id="SFLDS00003">
    <property type="entry name" value="Haloacid_Dehalogenase"/>
    <property type="match status" value="1"/>
</dbReference>
<dbReference type="GO" id="GO:0005829">
    <property type="term" value="C:cytosol"/>
    <property type="evidence" value="ECO:0007669"/>
    <property type="project" value="TreeGrafter"/>
</dbReference>
<dbReference type="Proteomes" id="UP001321861">
    <property type="component" value="Chromosome"/>
</dbReference>
<dbReference type="GO" id="GO:0000287">
    <property type="term" value="F:magnesium ion binding"/>
    <property type="evidence" value="ECO:0007669"/>
    <property type="project" value="TreeGrafter"/>
</dbReference>
<dbReference type="Pfam" id="PF08282">
    <property type="entry name" value="Hydrolase_3"/>
    <property type="match status" value="1"/>
</dbReference>
<evidence type="ECO:0000313" key="1">
    <source>
        <dbReference type="EMBL" id="BDR58974.1"/>
    </source>
</evidence>
<accession>A0AAU9D5B8</accession>
<dbReference type="Gene3D" id="3.30.1240.10">
    <property type="match status" value="1"/>
</dbReference>